<name>A0A8J3U2K3_9ACTN</name>
<reference evidence="1 2" key="1">
    <citation type="submission" date="2021-01" db="EMBL/GenBank/DDBJ databases">
        <title>Whole genome shotgun sequence of Planotetraspora phitsanulokensis NBRC 104273.</title>
        <authorList>
            <person name="Komaki H."/>
            <person name="Tamura T."/>
        </authorList>
    </citation>
    <scope>NUCLEOTIDE SEQUENCE [LARGE SCALE GENOMIC DNA]</scope>
    <source>
        <strain evidence="1 2">NBRC 104273</strain>
    </source>
</reference>
<protein>
    <submittedName>
        <fullName evidence="1">Uncharacterized protein</fullName>
    </submittedName>
</protein>
<evidence type="ECO:0000313" key="2">
    <source>
        <dbReference type="Proteomes" id="UP000622547"/>
    </source>
</evidence>
<gene>
    <name evidence="1" type="ORF">Pph01_11240</name>
</gene>
<keyword evidence="2" id="KW-1185">Reference proteome</keyword>
<dbReference type="RefSeq" id="WP_204071819.1">
    <property type="nucleotide sequence ID" value="NZ_BAABHI010000012.1"/>
</dbReference>
<dbReference type="Proteomes" id="UP000622547">
    <property type="component" value="Unassembled WGS sequence"/>
</dbReference>
<comment type="caution">
    <text evidence="1">The sequence shown here is derived from an EMBL/GenBank/DDBJ whole genome shotgun (WGS) entry which is preliminary data.</text>
</comment>
<dbReference type="EMBL" id="BOOP01000003">
    <property type="protein sequence ID" value="GII36121.1"/>
    <property type="molecule type" value="Genomic_DNA"/>
</dbReference>
<accession>A0A8J3U2K3</accession>
<evidence type="ECO:0000313" key="1">
    <source>
        <dbReference type="EMBL" id="GII36121.1"/>
    </source>
</evidence>
<sequence length="55" mass="6006">MRAQTRDTYAFFSQAVLGGQVDAWELALRKTLTDIEPSGRLTATVQAAVIVGQRP</sequence>
<proteinExistence type="predicted"/>
<dbReference type="AlphaFoldDB" id="A0A8J3U2K3"/>
<organism evidence="1 2">
    <name type="scientific">Planotetraspora phitsanulokensis</name>
    <dbReference type="NCBI Taxonomy" id="575192"/>
    <lineage>
        <taxon>Bacteria</taxon>
        <taxon>Bacillati</taxon>
        <taxon>Actinomycetota</taxon>
        <taxon>Actinomycetes</taxon>
        <taxon>Streptosporangiales</taxon>
        <taxon>Streptosporangiaceae</taxon>
        <taxon>Planotetraspora</taxon>
    </lineage>
</organism>